<evidence type="ECO:0000313" key="3">
    <source>
        <dbReference type="Proteomes" id="UP000324252"/>
    </source>
</evidence>
<organism evidence="2 3">
    <name type="scientific">Lutimaribacter pacificus</name>
    <dbReference type="NCBI Taxonomy" id="391948"/>
    <lineage>
        <taxon>Bacteria</taxon>
        <taxon>Pseudomonadati</taxon>
        <taxon>Pseudomonadota</taxon>
        <taxon>Alphaproteobacteria</taxon>
        <taxon>Rhodobacterales</taxon>
        <taxon>Roseobacteraceae</taxon>
        <taxon>Lutimaribacter</taxon>
    </lineage>
</organism>
<name>A0A1H0LT54_9RHOB</name>
<protein>
    <submittedName>
        <fullName evidence="2">Uncharacterized protein</fullName>
    </submittedName>
</protein>
<proteinExistence type="predicted"/>
<feature type="transmembrane region" description="Helical" evidence="1">
    <location>
        <begin position="47"/>
        <end position="67"/>
    </location>
</feature>
<keyword evidence="1" id="KW-1133">Transmembrane helix</keyword>
<accession>A0A1H0LT54</accession>
<reference evidence="2 3" key="1">
    <citation type="submission" date="2016-11" db="EMBL/GenBank/DDBJ databases">
        <authorList>
            <person name="Varghese N."/>
            <person name="Submissions S."/>
        </authorList>
    </citation>
    <scope>NUCLEOTIDE SEQUENCE [LARGE SCALE GENOMIC DNA]</scope>
    <source>
        <strain evidence="2 3">DSM 29620</strain>
    </source>
</reference>
<evidence type="ECO:0000256" key="1">
    <source>
        <dbReference type="SAM" id="Phobius"/>
    </source>
</evidence>
<keyword evidence="1" id="KW-0812">Transmembrane</keyword>
<keyword evidence="1" id="KW-0472">Membrane</keyword>
<keyword evidence="3" id="KW-1185">Reference proteome</keyword>
<dbReference type="AlphaFoldDB" id="A0A1H0LT54"/>
<sequence>MLRHMVIQLSIGALLATAFLLVIIWVAAPTSIVLLREALERPDQLPAIWLGAIAPFSICYLGTALIIGEETR</sequence>
<gene>
    <name evidence="2" type="ORF">SAMN05444142_10330</name>
</gene>
<feature type="transmembrane region" description="Helical" evidence="1">
    <location>
        <begin position="12"/>
        <end position="35"/>
    </location>
</feature>
<dbReference type="Proteomes" id="UP000324252">
    <property type="component" value="Unassembled WGS sequence"/>
</dbReference>
<dbReference type="EMBL" id="FQZZ01000003">
    <property type="protein sequence ID" value="SHK03596.1"/>
    <property type="molecule type" value="Genomic_DNA"/>
</dbReference>
<evidence type="ECO:0000313" key="2">
    <source>
        <dbReference type="EMBL" id="SHK03596.1"/>
    </source>
</evidence>
<dbReference type="RefSeq" id="WP_149789279.1">
    <property type="nucleotide sequence ID" value="NZ_FNIO01000008.1"/>
</dbReference>